<evidence type="ECO:0000313" key="4">
    <source>
        <dbReference type="EMBL" id="KAF4714624.1"/>
    </source>
</evidence>
<dbReference type="OMA" id="GTHCAGQ"/>
<sequence>MAQAASAPGGKLRSLSEGDRNCEQCFAQDGMVQDLTSIGVQLVHSECPAGHSQIMNYLRSAKKILGIEFDCELDSKVTAKPIRSHVQAEDSLACGPNPKLGTNDPLSCCQSNLEVIRIGAAWQAARSSKQKLKDVVLAVIDSGVDPTHPDLVDQFWKNRHGEGCLSLRCFASRGG</sequence>
<dbReference type="EC" id="3.4.21.62" evidence="2"/>
<dbReference type="SUPFAM" id="SSF52743">
    <property type="entry name" value="Subtilisin-like"/>
    <property type="match status" value="1"/>
</dbReference>
<evidence type="ECO:0000256" key="1">
    <source>
        <dbReference type="ARBA" id="ARBA00023529"/>
    </source>
</evidence>
<protein>
    <recommendedName>
        <fullName evidence="2">subtilisin</fullName>
        <ecNumber evidence="2">3.4.21.62</ecNumber>
    </recommendedName>
</protein>
<dbReference type="Gene3D" id="3.40.50.200">
    <property type="entry name" value="Peptidase S8/S53 domain"/>
    <property type="match status" value="1"/>
</dbReference>
<dbReference type="InterPro" id="IPR036852">
    <property type="entry name" value="Peptidase_S8/S53_dom_sf"/>
</dbReference>
<proteinExistence type="inferred from homology"/>
<gene>
    <name evidence="4" type="ORF">FOZ63_003083</name>
</gene>
<dbReference type="GO" id="GO:0004252">
    <property type="term" value="F:serine-type endopeptidase activity"/>
    <property type="evidence" value="ECO:0007669"/>
    <property type="project" value="UniProtKB-EC"/>
</dbReference>
<dbReference type="Proteomes" id="UP000553632">
    <property type="component" value="Unassembled WGS sequence"/>
</dbReference>
<dbReference type="PROSITE" id="PS51892">
    <property type="entry name" value="SUBTILASE"/>
    <property type="match status" value="1"/>
</dbReference>
<keyword evidence="5" id="KW-1185">Reference proteome</keyword>
<name>A0A7J6R1Q9_PEROL</name>
<evidence type="ECO:0000256" key="3">
    <source>
        <dbReference type="PROSITE-ProRule" id="PRU01240"/>
    </source>
</evidence>
<evidence type="ECO:0000256" key="2">
    <source>
        <dbReference type="ARBA" id="ARBA00023619"/>
    </source>
</evidence>
<dbReference type="GO" id="GO:0006508">
    <property type="term" value="P:proteolysis"/>
    <property type="evidence" value="ECO:0007669"/>
    <property type="project" value="InterPro"/>
</dbReference>
<evidence type="ECO:0000313" key="5">
    <source>
        <dbReference type="Proteomes" id="UP000553632"/>
    </source>
</evidence>
<reference evidence="4 5" key="1">
    <citation type="submission" date="2020-04" db="EMBL/GenBank/DDBJ databases">
        <title>Perkinsus olseni comparative genomics.</title>
        <authorList>
            <person name="Bogema D.R."/>
        </authorList>
    </citation>
    <scope>NUCLEOTIDE SEQUENCE [LARGE SCALE GENOMIC DNA]</scope>
    <source>
        <strain evidence="4 5">ATCC PRA-207</strain>
    </source>
</reference>
<feature type="non-terminal residue" evidence="4">
    <location>
        <position position="175"/>
    </location>
</feature>
<comment type="catalytic activity">
    <reaction evidence="1">
        <text>Hydrolysis of proteins with broad specificity for peptide bonds, and a preference for a large uncharged residue in P1. Hydrolyzes peptide amides.</text>
        <dbReference type="EC" id="3.4.21.62"/>
    </reaction>
</comment>
<dbReference type="EMBL" id="JABANO010028783">
    <property type="protein sequence ID" value="KAF4714624.1"/>
    <property type="molecule type" value="Genomic_DNA"/>
</dbReference>
<organism evidence="4 5">
    <name type="scientific">Perkinsus olseni</name>
    <name type="common">Perkinsus atlanticus</name>
    <dbReference type="NCBI Taxonomy" id="32597"/>
    <lineage>
        <taxon>Eukaryota</taxon>
        <taxon>Sar</taxon>
        <taxon>Alveolata</taxon>
        <taxon>Perkinsozoa</taxon>
        <taxon>Perkinsea</taxon>
        <taxon>Perkinsida</taxon>
        <taxon>Perkinsidae</taxon>
        <taxon>Perkinsus</taxon>
    </lineage>
</organism>
<comment type="caution">
    <text evidence="3">Lacks conserved residue(s) required for the propagation of feature annotation.</text>
</comment>
<comment type="caution">
    <text evidence="4">The sequence shown here is derived from an EMBL/GenBank/DDBJ whole genome shotgun (WGS) entry which is preliminary data.</text>
</comment>
<accession>A0A7J6R1Q9</accession>
<comment type="similarity">
    <text evidence="3">Belongs to the peptidase S8 family.</text>
</comment>
<dbReference type="AlphaFoldDB" id="A0A7J6R1Q9"/>